<evidence type="ECO:0000313" key="2">
    <source>
        <dbReference type="EMBL" id="MCV6824920.1"/>
    </source>
</evidence>
<dbReference type="EMBL" id="JAOYFC010000002">
    <property type="protein sequence ID" value="MCV6824920.1"/>
    <property type="molecule type" value="Genomic_DNA"/>
</dbReference>
<dbReference type="RefSeq" id="WP_263953768.1">
    <property type="nucleotide sequence ID" value="NZ_JAOYFC010000002.1"/>
</dbReference>
<keyword evidence="3" id="KW-1185">Reference proteome</keyword>
<dbReference type="InterPro" id="IPR045519">
    <property type="entry name" value="DUF6476"/>
</dbReference>
<organism evidence="2 3">
    <name type="scientific">Halocynthiibacter halioticoli</name>
    <dbReference type="NCBI Taxonomy" id="2986804"/>
    <lineage>
        <taxon>Bacteria</taxon>
        <taxon>Pseudomonadati</taxon>
        <taxon>Pseudomonadota</taxon>
        <taxon>Alphaproteobacteria</taxon>
        <taxon>Rhodobacterales</taxon>
        <taxon>Paracoccaceae</taxon>
        <taxon>Halocynthiibacter</taxon>
    </lineage>
</organism>
<comment type="caution">
    <text evidence="2">The sequence shown here is derived from an EMBL/GenBank/DDBJ whole genome shotgun (WGS) entry which is preliminary data.</text>
</comment>
<keyword evidence="1" id="KW-1133">Transmembrane helix</keyword>
<feature type="transmembrane region" description="Helical" evidence="1">
    <location>
        <begin position="20"/>
        <end position="41"/>
    </location>
</feature>
<reference evidence="2" key="1">
    <citation type="submission" date="2022-10" db="EMBL/GenBank/DDBJ databases">
        <authorList>
            <person name="Yue Y."/>
        </authorList>
    </citation>
    <scope>NUCLEOTIDE SEQUENCE</scope>
    <source>
        <strain evidence="2">Z654</strain>
    </source>
</reference>
<gene>
    <name evidence="2" type="ORF">OH136_10165</name>
</gene>
<evidence type="ECO:0000256" key="1">
    <source>
        <dbReference type="SAM" id="Phobius"/>
    </source>
</evidence>
<dbReference type="Proteomes" id="UP001208041">
    <property type="component" value="Unassembled WGS sequence"/>
</dbReference>
<dbReference type="Pfam" id="PF20082">
    <property type="entry name" value="DUF6476"/>
    <property type="match status" value="1"/>
</dbReference>
<dbReference type="AlphaFoldDB" id="A0AAE3IZF7"/>
<keyword evidence="1" id="KW-0472">Membrane</keyword>
<protein>
    <submittedName>
        <fullName evidence="2">DUF6476 family protein</fullName>
    </submittedName>
</protein>
<accession>A0AAE3IZF7</accession>
<name>A0AAE3IZF7_9RHOB</name>
<evidence type="ECO:0000313" key="3">
    <source>
        <dbReference type="Proteomes" id="UP001208041"/>
    </source>
</evidence>
<sequence>MDHSPETEPELPPNLKFLRILVTILTATMIAGLVIVIALLVTRFPKSTGSSLSGISEIELPAGTKATAFTKGNDWYAVVTEQDQILIFDTESGDLRQTIQITAK</sequence>
<proteinExistence type="predicted"/>
<keyword evidence="1" id="KW-0812">Transmembrane</keyword>